<evidence type="ECO:0000256" key="1">
    <source>
        <dbReference type="ARBA" id="ARBA00010021"/>
    </source>
</evidence>
<dbReference type="InterPro" id="IPR049381">
    <property type="entry name" value="UbiD-like_C"/>
</dbReference>
<proteinExistence type="inferred from homology"/>
<reference evidence="6 7" key="1">
    <citation type="submission" date="2024-09" db="EMBL/GenBank/DDBJ databases">
        <title>The Natural Products Discovery Center: Release of the First 8490 Sequenced Strains for Exploring Actinobacteria Biosynthetic Diversity.</title>
        <authorList>
            <person name="Kalkreuter E."/>
            <person name="Kautsar S.A."/>
            <person name="Yang D."/>
            <person name="Bader C.D."/>
            <person name="Teijaro C.N."/>
            <person name="Fluegel L."/>
            <person name="Davis C.M."/>
            <person name="Simpson J.R."/>
            <person name="Lauterbach L."/>
            <person name="Steele A.D."/>
            <person name="Gui C."/>
            <person name="Meng S."/>
            <person name="Li G."/>
            <person name="Viehrig K."/>
            <person name="Ye F."/>
            <person name="Su P."/>
            <person name="Kiefer A.F."/>
            <person name="Nichols A."/>
            <person name="Cepeda A.J."/>
            <person name="Yan W."/>
            <person name="Fan B."/>
            <person name="Jiang Y."/>
            <person name="Adhikari A."/>
            <person name="Zheng C.-J."/>
            <person name="Schuster L."/>
            <person name="Cowan T.M."/>
            <person name="Smanski M.J."/>
            <person name="Chevrette M.G."/>
            <person name="De Carvalho L.P.S."/>
            <person name="Shen B."/>
        </authorList>
    </citation>
    <scope>NUCLEOTIDE SEQUENCE [LARGE SCALE GENOMIC DNA]</scope>
    <source>
        <strain evidence="6 7">NPDC058328</strain>
    </source>
</reference>
<dbReference type="GO" id="GO:0016829">
    <property type="term" value="F:lyase activity"/>
    <property type="evidence" value="ECO:0007669"/>
    <property type="project" value="UniProtKB-KW"/>
</dbReference>
<comment type="similarity">
    <text evidence="1">Belongs to the UbiD family.</text>
</comment>
<dbReference type="EMBL" id="JBHVZQ010000003">
    <property type="protein sequence ID" value="MFF1272804.1"/>
    <property type="molecule type" value="Genomic_DNA"/>
</dbReference>
<evidence type="ECO:0000313" key="7">
    <source>
        <dbReference type="Proteomes" id="UP001601627"/>
    </source>
</evidence>
<evidence type="ECO:0000259" key="3">
    <source>
        <dbReference type="Pfam" id="PF01977"/>
    </source>
</evidence>
<dbReference type="SUPFAM" id="SSF143968">
    <property type="entry name" value="UbiD C-terminal domain-like"/>
    <property type="match status" value="1"/>
</dbReference>
<dbReference type="PANTHER" id="PTHR30108">
    <property type="entry name" value="3-OCTAPRENYL-4-HYDROXYBENZOATE CARBOXY-LYASE-RELATED"/>
    <property type="match status" value="1"/>
</dbReference>
<dbReference type="RefSeq" id="WP_149549744.1">
    <property type="nucleotide sequence ID" value="NZ_JBHVZQ010000003.1"/>
</dbReference>
<dbReference type="Proteomes" id="UP001601627">
    <property type="component" value="Unassembled WGS sequence"/>
</dbReference>
<name>A0ABW6Q0W0_9ACTN</name>
<comment type="caution">
    <text evidence="6">The sequence shown here is derived from an EMBL/GenBank/DDBJ whole genome shotgun (WGS) entry which is preliminary data.</text>
</comment>
<evidence type="ECO:0000256" key="2">
    <source>
        <dbReference type="SAM" id="MobiDB-lite"/>
    </source>
</evidence>
<protein>
    <submittedName>
        <fullName evidence="6">UbiD family decarboxylase</fullName>
        <ecNumber evidence="6">4.1.1.-</ecNumber>
    </submittedName>
</protein>
<evidence type="ECO:0000313" key="6">
    <source>
        <dbReference type="EMBL" id="MFF1272804.1"/>
    </source>
</evidence>
<evidence type="ECO:0000259" key="5">
    <source>
        <dbReference type="Pfam" id="PF20696"/>
    </source>
</evidence>
<dbReference type="Pfam" id="PF20695">
    <property type="entry name" value="UbiD_N"/>
    <property type="match status" value="1"/>
</dbReference>
<dbReference type="Pfam" id="PF20696">
    <property type="entry name" value="UbiD_C"/>
    <property type="match status" value="1"/>
</dbReference>
<feature type="domain" description="3-octaprenyl-4-hydroxybenzoate carboxy-lyase-like Rift-related" evidence="3">
    <location>
        <begin position="125"/>
        <end position="312"/>
    </location>
</feature>
<sequence>MTRRGLADLRTALAGLDPLPGELVRVREEVPARYGVGARYARWAGTPAPPPTGPGPAVLFERVVPGGGGAARSVLIGLYGSRRRAAGLLGLTPGAMAHRLLDAVASPVAPTRVPAGRDRPRDLLAPDLTALPVPVLTDEDAGPYLTLGAVLATDPDTGVRNLSVHRMCVQGPDRLTIWMVPGRDLEAAHRAARRRGGNLPVAIHLGLGPALMLASCCPASLVPAGVDELAVAGALGGAPVELTECRTVDAECVAHAEYVIEGELTADLVPENPDGPAATPEFLGYQGRAHPALPTVRVTGITARDGAILQTVSGPGHEQSVLLGFGMEAAVLGRLRRAGAPVEAVHCPTAGGGQLMVVVQWRAKRSSADDRLVREAAVSVLEEFRMAKLVVSVDEDVDPESDADLWWAMTTRLQADRDLAVLPDREGFPLDPTQSTAYSAALSADGRTAKAHFDCTVPYAQRARFRRPRFTEPAAEPETVAPPPVRISAGPSPHAPRR</sequence>
<dbReference type="Pfam" id="PF01977">
    <property type="entry name" value="UbiD"/>
    <property type="match status" value="1"/>
</dbReference>
<gene>
    <name evidence="6" type="ORF">ACFVZC_05250</name>
</gene>
<evidence type="ECO:0000259" key="4">
    <source>
        <dbReference type="Pfam" id="PF20695"/>
    </source>
</evidence>
<feature type="domain" description="3-octaprenyl-4-hydroxybenzoate carboxy-lyase-like N-terminal" evidence="4">
    <location>
        <begin position="21"/>
        <end position="103"/>
    </location>
</feature>
<dbReference type="InterPro" id="IPR002830">
    <property type="entry name" value="UbiD"/>
</dbReference>
<dbReference type="InterPro" id="IPR048304">
    <property type="entry name" value="UbiD_Rift_dom"/>
</dbReference>
<dbReference type="EC" id="4.1.1.-" evidence="6"/>
<organism evidence="6 7">
    <name type="scientific">Streptomyces marokkonensis</name>
    <dbReference type="NCBI Taxonomy" id="324855"/>
    <lineage>
        <taxon>Bacteria</taxon>
        <taxon>Bacillati</taxon>
        <taxon>Actinomycetota</taxon>
        <taxon>Actinomycetes</taxon>
        <taxon>Kitasatosporales</taxon>
        <taxon>Streptomycetaceae</taxon>
        <taxon>Streptomyces</taxon>
    </lineage>
</organism>
<dbReference type="SUPFAM" id="SSF50475">
    <property type="entry name" value="FMN-binding split barrel"/>
    <property type="match status" value="1"/>
</dbReference>
<dbReference type="Gene3D" id="3.40.1670.10">
    <property type="entry name" value="UbiD C-terminal domain-like"/>
    <property type="match status" value="1"/>
</dbReference>
<feature type="domain" description="3-octaprenyl-4-hydroxybenzoate carboxy-lyase-like C-terminal" evidence="5">
    <location>
        <begin position="322"/>
        <end position="455"/>
    </location>
</feature>
<accession>A0ABW6Q0W0</accession>
<dbReference type="PANTHER" id="PTHR30108:SF21">
    <property type="entry name" value="4-HYDROXYBENZOATE DECARBOXYLASE"/>
    <property type="match status" value="1"/>
</dbReference>
<dbReference type="InterPro" id="IPR049383">
    <property type="entry name" value="UbiD-like_N"/>
</dbReference>
<feature type="region of interest" description="Disordered" evidence="2">
    <location>
        <begin position="466"/>
        <end position="498"/>
    </location>
</feature>
<keyword evidence="6" id="KW-0456">Lyase</keyword>
<keyword evidence="7" id="KW-1185">Reference proteome</keyword>